<feature type="compositionally biased region" description="Basic and acidic residues" evidence="1">
    <location>
        <begin position="80"/>
        <end position="90"/>
    </location>
</feature>
<sequence length="97" mass="10875">MRKEKRSGITFLALHGSLKQTNKGVNGTIRPIYEDYARIGGLKLPQFPVAKYEVKAELSKTKKEEESEGKDDLEEDPEEDLKGDPDKANKALEPNSD</sequence>
<proteinExistence type="predicted"/>
<evidence type="ECO:0000256" key="1">
    <source>
        <dbReference type="SAM" id="MobiDB-lite"/>
    </source>
</evidence>
<organism evidence="2 3">
    <name type="scientific">Gossypium arboreum</name>
    <name type="common">Tree cotton</name>
    <name type="synonym">Gossypium nanking</name>
    <dbReference type="NCBI Taxonomy" id="29729"/>
    <lineage>
        <taxon>Eukaryota</taxon>
        <taxon>Viridiplantae</taxon>
        <taxon>Streptophyta</taxon>
        <taxon>Embryophyta</taxon>
        <taxon>Tracheophyta</taxon>
        <taxon>Spermatophyta</taxon>
        <taxon>Magnoliopsida</taxon>
        <taxon>eudicotyledons</taxon>
        <taxon>Gunneridae</taxon>
        <taxon>Pentapetalae</taxon>
        <taxon>rosids</taxon>
        <taxon>malvids</taxon>
        <taxon>Malvales</taxon>
        <taxon>Malvaceae</taxon>
        <taxon>Malvoideae</taxon>
        <taxon>Gossypium</taxon>
    </lineage>
</organism>
<protein>
    <submittedName>
        <fullName evidence="2">Uncharacterized protein</fullName>
    </submittedName>
</protein>
<keyword evidence="3" id="KW-1185">Reference proteome</keyword>
<gene>
    <name evidence="2" type="ORF">PVK06_008819</name>
</gene>
<dbReference type="Proteomes" id="UP001358586">
    <property type="component" value="Chromosome 3"/>
</dbReference>
<comment type="caution">
    <text evidence="2">The sequence shown here is derived from an EMBL/GenBank/DDBJ whole genome shotgun (WGS) entry which is preliminary data.</text>
</comment>
<reference evidence="2 3" key="1">
    <citation type="submission" date="2023-03" db="EMBL/GenBank/DDBJ databases">
        <title>WGS of Gossypium arboreum.</title>
        <authorList>
            <person name="Yu D."/>
        </authorList>
    </citation>
    <scope>NUCLEOTIDE SEQUENCE [LARGE SCALE GENOMIC DNA]</scope>
    <source>
        <tissue evidence="2">Leaf</tissue>
    </source>
</reference>
<evidence type="ECO:0000313" key="2">
    <source>
        <dbReference type="EMBL" id="KAK5839959.1"/>
    </source>
</evidence>
<evidence type="ECO:0000313" key="3">
    <source>
        <dbReference type="Proteomes" id="UP001358586"/>
    </source>
</evidence>
<feature type="compositionally biased region" description="Acidic residues" evidence="1">
    <location>
        <begin position="66"/>
        <end position="79"/>
    </location>
</feature>
<name>A0ABR0QLU7_GOSAR</name>
<feature type="region of interest" description="Disordered" evidence="1">
    <location>
        <begin position="58"/>
        <end position="97"/>
    </location>
</feature>
<dbReference type="EMBL" id="JARKNE010000003">
    <property type="protein sequence ID" value="KAK5839959.1"/>
    <property type="molecule type" value="Genomic_DNA"/>
</dbReference>
<accession>A0ABR0QLU7</accession>